<dbReference type="PANTHER" id="PTHR12993">
    <property type="entry name" value="N-ACETYLGLUCOSAMINYL-PHOSPHATIDYLINOSITOL DE-N-ACETYLASE-RELATED"/>
    <property type="match status" value="1"/>
</dbReference>
<dbReference type="Gene3D" id="3.40.50.10320">
    <property type="entry name" value="LmbE-like"/>
    <property type="match status" value="1"/>
</dbReference>
<proteinExistence type="predicted"/>
<dbReference type="GO" id="GO:0009312">
    <property type="term" value="P:oligosaccharide biosynthetic process"/>
    <property type="evidence" value="ECO:0007669"/>
    <property type="project" value="InterPro"/>
</dbReference>
<dbReference type="GO" id="GO:0016137">
    <property type="term" value="P:glycoside metabolic process"/>
    <property type="evidence" value="ECO:0007669"/>
    <property type="project" value="UniProtKB-ARBA"/>
</dbReference>
<evidence type="ECO:0000313" key="2">
    <source>
        <dbReference type="EMBL" id="NYD59073.1"/>
    </source>
</evidence>
<dbReference type="SUPFAM" id="SSF53335">
    <property type="entry name" value="S-adenosyl-L-methionine-dependent methyltransferases"/>
    <property type="match status" value="1"/>
</dbReference>
<protein>
    <submittedName>
        <fullName evidence="2">LmbE family N-acetylglucosaminyl deacetylase</fullName>
    </submittedName>
</protein>
<dbReference type="GO" id="GO:0008757">
    <property type="term" value="F:S-adenosylmethionine-dependent methyltransferase activity"/>
    <property type="evidence" value="ECO:0007669"/>
    <property type="project" value="InterPro"/>
</dbReference>
<sequence length="455" mass="50293">MTAAFRHDSPGTPASAWHEDRRWSALPLLELSARDGRRLERVVVVAAHPDDESLGAAGLMTRLLVLPDEQRPEIEVVLLTAGERSHPASPTHSRERLAELRLEESRAAVLALGGAAEQVALTCWGSADGAVADDEARWTERLATLIGDGSRTLLVGPWRHDGHPDHDAAGRICAAAARRTGARLLEYPIWFWHRAQPQDAPWVDLRRLPLDPAACTAKREAVHCHTTQVRPLSEAPGDETLLLTGMLAHFLGEQEVFVEAPARDETLDALHREVEEPWGADTRWYEERKRALALAMLPDRRHGRVLEVGCSTGVLTRELAGRCEEVLAVDSSPAAVAAARRRNDDLPHVEVQQRLLPEDWPDGRYDVVVVSEVGYFLSPVDLDSLVRQVANGLTRDGVVLLAHWRHPVQGWPLDGAAVHRAFEALPGWSRLAQYQDRDVELLLLGPPSRMPDPTA</sequence>
<dbReference type="Gene3D" id="3.40.50.150">
    <property type="entry name" value="Vaccinia Virus protein VP39"/>
    <property type="match status" value="1"/>
</dbReference>
<dbReference type="Proteomes" id="UP000516957">
    <property type="component" value="Unassembled WGS sequence"/>
</dbReference>
<dbReference type="InterPro" id="IPR029063">
    <property type="entry name" value="SAM-dependent_MTases_sf"/>
</dbReference>
<name>A0A7Y9F423_9ACTN</name>
<organism evidence="2 3">
    <name type="scientific">Nocardioides marinisabuli</name>
    <dbReference type="NCBI Taxonomy" id="419476"/>
    <lineage>
        <taxon>Bacteria</taxon>
        <taxon>Bacillati</taxon>
        <taxon>Actinomycetota</taxon>
        <taxon>Actinomycetes</taxon>
        <taxon>Propionibacteriales</taxon>
        <taxon>Nocardioidaceae</taxon>
        <taxon>Nocardioides</taxon>
    </lineage>
</organism>
<keyword evidence="3" id="KW-1185">Reference proteome</keyword>
<dbReference type="RefSeq" id="WP_179616576.1">
    <property type="nucleotide sequence ID" value="NZ_JACCBE010000001.1"/>
</dbReference>
<dbReference type="InterPro" id="IPR024078">
    <property type="entry name" value="LmbE-like_dom_sf"/>
</dbReference>
<dbReference type="Pfam" id="PF05401">
    <property type="entry name" value="NodS"/>
    <property type="match status" value="1"/>
</dbReference>
<evidence type="ECO:0000256" key="1">
    <source>
        <dbReference type="ARBA" id="ARBA00022833"/>
    </source>
</evidence>
<dbReference type="CDD" id="cd02440">
    <property type="entry name" value="AdoMet_MTases"/>
    <property type="match status" value="1"/>
</dbReference>
<keyword evidence="1" id="KW-0862">Zinc</keyword>
<dbReference type="GO" id="GO:0016811">
    <property type="term" value="F:hydrolase activity, acting on carbon-nitrogen (but not peptide) bonds, in linear amides"/>
    <property type="evidence" value="ECO:0007669"/>
    <property type="project" value="TreeGrafter"/>
</dbReference>
<comment type="caution">
    <text evidence="2">The sequence shown here is derived from an EMBL/GenBank/DDBJ whole genome shotgun (WGS) entry which is preliminary data.</text>
</comment>
<accession>A0A7Y9F423</accession>
<reference evidence="2 3" key="1">
    <citation type="submission" date="2020-07" db="EMBL/GenBank/DDBJ databases">
        <title>Sequencing the genomes of 1000 actinobacteria strains.</title>
        <authorList>
            <person name="Klenk H.-P."/>
        </authorList>
    </citation>
    <scope>NUCLEOTIDE SEQUENCE [LARGE SCALE GENOMIC DNA]</scope>
    <source>
        <strain evidence="2 3">DSM 18965</strain>
    </source>
</reference>
<dbReference type="AlphaFoldDB" id="A0A7Y9F423"/>
<gene>
    <name evidence="2" type="ORF">BKA08_003311</name>
</gene>
<dbReference type="InterPro" id="IPR008715">
    <property type="entry name" value="SAM-MeTfrase_NodS-like"/>
</dbReference>
<evidence type="ECO:0000313" key="3">
    <source>
        <dbReference type="Proteomes" id="UP000516957"/>
    </source>
</evidence>
<dbReference type="InterPro" id="IPR003737">
    <property type="entry name" value="GlcNAc_PI_deacetylase-related"/>
</dbReference>
<dbReference type="SUPFAM" id="SSF102588">
    <property type="entry name" value="LmbE-like"/>
    <property type="match status" value="1"/>
</dbReference>
<dbReference type="EMBL" id="JACCBE010000001">
    <property type="protein sequence ID" value="NYD59073.1"/>
    <property type="molecule type" value="Genomic_DNA"/>
</dbReference>
<dbReference type="Pfam" id="PF02585">
    <property type="entry name" value="PIG-L"/>
    <property type="match status" value="1"/>
</dbReference>
<dbReference type="PANTHER" id="PTHR12993:SF29">
    <property type="entry name" value="BLR3841 PROTEIN"/>
    <property type="match status" value="1"/>
</dbReference>